<keyword evidence="3" id="KW-1185">Reference proteome</keyword>
<accession>A0A1B7THT4</accession>
<feature type="coiled-coil region" evidence="1">
    <location>
        <begin position="242"/>
        <end position="276"/>
    </location>
</feature>
<keyword evidence="1" id="KW-0175">Coiled coil</keyword>
<comment type="caution">
    <text evidence="2">The sequence shown here is derived from an EMBL/GenBank/DDBJ whole genome shotgun (WGS) entry which is preliminary data.</text>
</comment>
<evidence type="ECO:0000313" key="2">
    <source>
        <dbReference type="EMBL" id="OBA28310.1"/>
    </source>
</evidence>
<proteinExistence type="predicted"/>
<dbReference type="OrthoDB" id="3971544at2759"/>
<organism evidence="2 3">
    <name type="scientific">Hanseniaspora valbyensis NRRL Y-1626</name>
    <dbReference type="NCBI Taxonomy" id="766949"/>
    <lineage>
        <taxon>Eukaryota</taxon>
        <taxon>Fungi</taxon>
        <taxon>Dikarya</taxon>
        <taxon>Ascomycota</taxon>
        <taxon>Saccharomycotina</taxon>
        <taxon>Saccharomycetes</taxon>
        <taxon>Saccharomycodales</taxon>
        <taxon>Saccharomycodaceae</taxon>
        <taxon>Hanseniaspora</taxon>
    </lineage>
</organism>
<name>A0A1B7THT4_9ASCO</name>
<evidence type="ECO:0000256" key="1">
    <source>
        <dbReference type="SAM" id="Coils"/>
    </source>
</evidence>
<evidence type="ECO:0000313" key="3">
    <source>
        <dbReference type="Proteomes" id="UP000092321"/>
    </source>
</evidence>
<reference evidence="3" key="1">
    <citation type="journal article" date="2016" name="Proc. Natl. Acad. Sci. U.S.A.">
        <title>Comparative genomics of biotechnologically important yeasts.</title>
        <authorList>
            <person name="Riley R."/>
            <person name="Haridas S."/>
            <person name="Wolfe K.H."/>
            <person name="Lopes M.R."/>
            <person name="Hittinger C.T."/>
            <person name="Goeker M."/>
            <person name="Salamov A.A."/>
            <person name="Wisecaver J.H."/>
            <person name="Long T.M."/>
            <person name="Calvey C.H."/>
            <person name="Aerts A.L."/>
            <person name="Barry K.W."/>
            <person name="Choi C."/>
            <person name="Clum A."/>
            <person name="Coughlan A.Y."/>
            <person name="Deshpande S."/>
            <person name="Douglass A.P."/>
            <person name="Hanson S.J."/>
            <person name="Klenk H.-P."/>
            <person name="LaButti K.M."/>
            <person name="Lapidus A."/>
            <person name="Lindquist E.A."/>
            <person name="Lipzen A.M."/>
            <person name="Meier-Kolthoff J.P."/>
            <person name="Ohm R.A."/>
            <person name="Otillar R.P."/>
            <person name="Pangilinan J.L."/>
            <person name="Peng Y."/>
            <person name="Rokas A."/>
            <person name="Rosa C.A."/>
            <person name="Scheuner C."/>
            <person name="Sibirny A.A."/>
            <person name="Slot J.C."/>
            <person name="Stielow J.B."/>
            <person name="Sun H."/>
            <person name="Kurtzman C.P."/>
            <person name="Blackwell M."/>
            <person name="Grigoriev I.V."/>
            <person name="Jeffries T.W."/>
        </authorList>
    </citation>
    <scope>NUCLEOTIDE SEQUENCE [LARGE SCALE GENOMIC DNA]</scope>
    <source>
        <strain evidence="3">NRRL Y-1626</strain>
    </source>
</reference>
<sequence length="448" mass="52511">MDYKFQYTVIKKLVSFYNTTPANRSSLVQDILNNKDLNLFNNVFISTFNSKVDPNNTVNSIFDLVDLGIFDGISYNTKDWVNIINLVNFFNDNIFTLCEANDIEYITINNVVMNSKNNDLANDYDSISRSQRILSKNKNDLIEKYELLHEFIFLSFTISCYKNFLLLDNSNYKEFENLLELNLFKWTSSFNSEVNDIDSLLDLQEQCKKLEQEGLKKNINSNMNNEFGSNGVLNNSDLVVEKNRFINELSNILNEVESKERMQEKLENKFKILLRQYSTIIENLPIIEKGVDEDKLYQLLSNIPHDIKMDTTLDYLKELKLVLTEVSFLLNNNTVAKQDYTTKINELNNLLANQTNIIKSLKQIQNEKLTKENKQQMIKQSHNLEIDSYKQNILREYKVVQVLEKELISSVAAMYNNILKIDLKKYTPKFEEIENEIRSMDSELNERF</sequence>
<gene>
    <name evidence="2" type="ORF">HANVADRAFT_99027</name>
</gene>
<protein>
    <submittedName>
        <fullName evidence="2">Uncharacterized protein</fullName>
    </submittedName>
</protein>
<dbReference type="Proteomes" id="UP000092321">
    <property type="component" value="Unassembled WGS sequence"/>
</dbReference>
<feature type="coiled-coil region" evidence="1">
    <location>
        <begin position="337"/>
        <end position="364"/>
    </location>
</feature>
<dbReference type="EMBL" id="LXPE01000004">
    <property type="protein sequence ID" value="OBA28310.1"/>
    <property type="molecule type" value="Genomic_DNA"/>
</dbReference>
<dbReference type="AlphaFoldDB" id="A0A1B7THT4"/>